<evidence type="ECO:0000256" key="2">
    <source>
        <dbReference type="ARBA" id="ARBA00022694"/>
    </source>
</evidence>
<dbReference type="InterPro" id="IPR001406">
    <property type="entry name" value="PsdUridine_synth_TruA"/>
</dbReference>
<evidence type="ECO:0000256" key="6">
    <source>
        <dbReference type="PIRSR" id="PIRSR001430-2"/>
    </source>
</evidence>
<dbReference type="PANTHER" id="PTHR11142:SF22">
    <property type="entry name" value="TRNA PSEUDOURIDINE SYNTHASE A 2"/>
    <property type="match status" value="1"/>
</dbReference>
<organism evidence="9 10">
    <name type="scientific">Clostridium colicanis DSM 13634</name>
    <dbReference type="NCBI Taxonomy" id="1121305"/>
    <lineage>
        <taxon>Bacteria</taxon>
        <taxon>Bacillati</taxon>
        <taxon>Bacillota</taxon>
        <taxon>Clostridia</taxon>
        <taxon>Eubacteriales</taxon>
        <taxon>Clostridiaceae</taxon>
        <taxon>Clostridium</taxon>
    </lineage>
</organism>
<dbReference type="GO" id="GO:0160147">
    <property type="term" value="F:tRNA pseudouridine(38-40) synthase activity"/>
    <property type="evidence" value="ECO:0007669"/>
    <property type="project" value="UniProtKB-EC"/>
</dbReference>
<evidence type="ECO:0000313" key="10">
    <source>
        <dbReference type="Proteomes" id="UP000075374"/>
    </source>
</evidence>
<dbReference type="InterPro" id="IPR020103">
    <property type="entry name" value="PsdUridine_synth_cat_dom_sf"/>
</dbReference>
<dbReference type="PATRIC" id="fig|1121305.3.peg.631"/>
<dbReference type="GO" id="GO:0031119">
    <property type="term" value="P:tRNA pseudouridine synthesis"/>
    <property type="evidence" value="ECO:0007669"/>
    <property type="project" value="UniProtKB-UniRule"/>
</dbReference>
<dbReference type="AlphaFoldDB" id="A0A151AQS4"/>
<reference evidence="9 10" key="1">
    <citation type="submission" date="2016-02" db="EMBL/GenBank/DDBJ databases">
        <title>Genome sequence of Clostridium colicanis DSM 13634.</title>
        <authorList>
            <person name="Poehlein A."/>
            <person name="Daniel R."/>
        </authorList>
    </citation>
    <scope>NUCLEOTIDE SEQUENCE [LARGE SCALE GENOMIC DNA]</scope>
    <source>
        <strain evidence="9 10">DSM 13634</strain>
    </source>
</reference>
<comment type="caution">
    <text evidence="9">The sequence shown here is derived from an EMBL/GenBank/DDBJ whole genome shotgun (WGS) entry which is preliminary data.</text>
</comment>
<dbReference type="EC" id="5.4.99.12" evidence="4"/>
<evidence type="ECO:0000256" key="7">
    <source>
        <dbReference type="RuleBase" id="RU003792"/>
    </source>
</evidence>
<comment type="caution">
    <text evidence="4">Lacks conserved residue(s) required for the propagation of feature annotation.</text>
</comment>
<dbReference type="PANTHER" id="PTHR11142">
    <property type="entry name" value="PSEUDOURIDYLATE SYNTHASE"/>
    <property type="match status" value="1"/>
</dbReference>
<dbReference type="EMBL" id="LTBB01000002">
    <property type="protein sequence ID" value="KYH29988.1"/>
    <property type="molecule type" value="Genomic_DNA"/>
</dbReference>
<dbReference type="HAMAP" id="MF_00171">
    <property type="entry name" value="TruA"/>
    <property type="match status" value="1"/>
</dbReference>
<dbReference type="Gene3D" id="3.30.70.580">
    <property type="entry name" value="Pseudouridine synthase I, catalytic domain, N-terminal subdomain"/>
    <property type="match status" value="1"/>
</dbReference>
<dbReference type="STRING" id="1121305.CLCOL_06260"/>
<evidence type="ECO:0000256" key="4">
    <source>
        <dbReference type="HAMAP-Rule" id="MF_00171"/>
    </source>
</evidence>
<dbReference type="Pfam" id="PF01416">
    <property type="entry name" value="PseudoU_synth_1"/>
    <property type="match status" value="2"/>
</dbReference>
<comment type="function">
    <text evidence="4">Formation of pseudouridine at positions 38, 39 and 40 in the anticodon stem and loop of transfer RNAs.</text>
</comment>
<gene>
    <name evidence="9" type="primary">truA_1</name>
    <name evidence="4" type="synonym">truA</name>
    <name evidence="9" type="ORF">CLCOL_06260</name>
</gene>
<dbReference type="SUPFAM" id="SSF55120">
    <property type="entry name" value="Pseudouridine synthase"/>
    <property type="match status" value="1"/>
</dbReference>
<keyword evidence="10" id="KW-1185">Reference proteome</keyword>
<name>A0A151AQS4_9CLOT</name>
<dbReference type="InterPro" id="IPR020094">
    <property type="entry name" value="TruA/RsuA/RluB/E/F_N"/>
</dbReference>
<sequence length="245" mass="28156">MRNIKLTIQYDGTKYKGWQRLGNENNTIQGKIEKVLGKITGENIELIGSGRTDAGVHAYNQIANFKTNSNISNEKLLEDCYKFLPLDIVIKKAEDVDDRFHARYNALEKIYTYKIYNDSTHDVFKRKYSYHVKEELNIEKMRESAFVFIGKHDFKSFTALKSKKKSTVREIYSINIIKNNADIDIVFRGNGFLYKMVRILAGTLIEAGLGKITPEDIKNIMEQKDRSMAPPTAPAHGLFLSEVIY</sequence>
<accession>A0A151AQS4</accession>
<comment type="catalytic activity">
    <reaction evidence="4 7">
        <text>uridine(38/39/40) in tRNA = pseudouridine(38/39/40) in tRNA</text>
        <dbReference type="Rhea" id="RHEA:22376"/>
        <dbReference type="Rhea" id="RHEA-COMP:10085"/>
        <dbReference type="Rhea" id="RHEA-COMP:10087"/>
        <dbReference type="ChEBI" id="CHEBI:65314"/>
        <dbReference type="ChEBI" id="CHEBI:65315"/>
        <dbReference type="EC" id="5.4.99.12"/>
    </reaction>
</comment>
<dbReference type="PIRSF" id="PIRSF001430">
    <property type="entry name" value="tRNA_psdUrid_synth"/>
    <property type="match status" value="1"/>
</dbReference>
<proteinExistence type="inferred from homology"/>
<dbReference type="NCBIfam" id="TIGR00071">
    <property type="entry name" value="hisT_truA"/>
    <property type="match status" value="1"/>
</dbReference>
<protein>
    <recommendedName>
        <fullName evidence="4">tRNA pseudouridine synthase A</fullName>
        <ecNumber evidence="4">5.4.99.12</ecNumber>
    </recommendedName>
    <alternativeName>
        <fullName evidence="4">tRNA pseudouridine(38-40) synthase</fullName>
    </alternativeName>
    <alternativeName>
        <fullName evidence="4">tRNA pseudouridylate synthase I</fullName>
    </alternativeName>
    <alternativeName>
        <fullName evidence="4">tRNA-uridine isomerase I</fullName>
    </alternativeName>
</protein>
<dbReference type="Proteomes" id="UP000075374">
    <property type="component" value="Unassembled WGS sequence"/>
</dbReference>
<dbReference type="CDD" id="cd02570">
    <property type="entry name" value="PseudoU_synth_EcTruA"/>
    <property type="match status" value="1"/>
</dbReference>
<comment type="similarity">
    <text evidence="1 4 7">Belongs to the tRNA pseudouridine synthase TruA family.</text>
</comment>
<dbReference type="RefSeq" id="WP_061857548.1">
    <property type="nucleotide sequence ID" value="NZ_LTBB01000002.1"/>
</dbReference>
<comment type="subunit">
    <text evidence="4">Homodimer.</text>
</comment>
<evidence type="ECO:0000256" key="3">
    <source>
        <dbReference type="ARBA" id="ARBA00023235"/>
    </source>
</evidence>
<dbReference type="InterPro" id="IPR020097">
    <property type="entry name" value="PsdUridine_synth_TruA_a/b_dom"/>
</dbReference>
<evidence type="ECO:0000256" key="5">
    <source>
        <dbReference type="PIRSR" id="PIRSR001430-1"/>
    </source>
</evidence>
<dbReference type="FunFam" id="3.30.70.580:FF:000001">
    <property type="entry name" value="tRNA pseudouridine synthase A"/>
    <property type="match status" value="1"/>
</dbReference>
<feature type="binding site" evidence="4 6">
    <location>
        <position position="111"/>
    </location>
    <ligand>
        <name>substrate</name>
    </ligand>
</feature>
<evidence type="ECO:0000259" key="8">
    <source>
        <dbReference type="Pfam" id="PF01416"/>
    </source>
</evidence>
<evidence type="ECO:0000313" key="9">
    <source>
        <dbReference type="EMBL" id="KYH29988.1"/>
    </source>
</evidence>
<feature type="domain" description="Pseudouridine synthase I TruA alpha/beta" evidence="8">
    <location>
        <begin position="8"/>
        <end position="105"/>
    </location>
</feature>
<keyword evidence="2 4" id="KW-0819">tRNA processing</keyword>
<feature type="active site" description="Nucleophile" evidence="4 5">
    <location>
        <position position="53"/>
    </location>
</feature>
<keyword evidence="3 4" id="KW-0413">Isomerase</keyword>
<dbReference type="GO" id="GO:0003723">
    <property type="term" value="F:RNA binding"/>
    <property type="evidence" value="ECO:0007669"/>
    <property type="project" value="InterPro"/>
</dbReference>
<feature type="domain" description="Pseudouridine synthase I TruA alpha/beta" evidence="8">
    <location>
        <begin position="147"/>
        <end position="245"/>
    </location>
</feature>
<evidence type="ECO:0000256" key="1">
    <source>
        <dbReference type="ARBA" id="ARBA00009375"/>
    </source>
</evidence>
<dbReference type="Gene3D" id="3.30.70.660">
    <property type="entry name" value="Pseudouridine synthase I, catalytic domain, C-terminal subdomain"/>
    <property type="match status" value="1"/>
</dbReference>
<dbReference type="InterPro" id="IPR020095">
    <property type="entry name" value="PsdUridine_synth_TruA_C"/>
</dbReference>